<feature type="transmembrane region" description="Helical" evidence="8">
    <location>
        <begin position="762"/>
        <end position="781"/>
    </location>
</feature>
<dbReference type="InterPro" id="IPR001757">
    <property type="entry name" value="P_typ_ATPase"/>
</dbReference>
<dbReference type="GO" id="GO:0016887">
    <property type="term" value="F:ATP hydrolysis activity"/>
    <property type="evidence" value="ECO:0007669"/>
    <property type="project" value="InterPro"/>
</dbReference>
<feature type="transmembrane region" description="Helical" evidence="8">
    <location>
        <begin position="629"/>
        <end position="648"/>
    </location>
</feature>
<evidence type="ECO:0000256" key="3">
    <source>
        <dbReference type="ARBA" id="ARBA00022741"/>
    </source>
</evidence>
<dbReference type="InterPro" id="IPR023214">
    <property type="entry name" value="HAD_sf"/>
</dbReference>
<feature type="domain" description="Cation-transporting P-type ATPase N-terminal" evidence="9">
    <location>
        <begin position="2"/>
        <end position="57"/>
    </location>
</feature>
<dbReference type="InterPro" id="IPR044492">
    <property type="entry name" value="P_typ_ATPase_HD_dom"/>
</dbReference>
<feature type="transmembrane region" description="Helical" evidence="8">
    <location>
        <begin position="37"/>
        <end position="55"/>
    </location>
</feature>
<dbReference type="InterPro" id="IPR036412">
    <property type="entry name" value="HAD-like_sf"/>
</dbReference>
<dbReference type="Gene3D" id="1.20.1110.10">
    <property type="entry name" value="Calcium-transporting ATPase, transmembrane domain"/>
    <property type="match status" value="1"/>
</dbReference>
<evidence type="ECO:0000256" key="7">
    <source>
        <dbReference type="ARBA" id="ARBA00023136"/>
    </source>
</evidence>
<feature type="transmembrane region" description="Helical" evidence="8">
    <location>
        <begin position="701"/>
        <end position="720"/>
    </location>
</feature>
<dbReference type="AlphaFoldDB" id="A0A1F7JBF3"/>
<dbReference type="Pfam" id="PF00690">
    <property type="entry name" value="Cation_ATPase_N"/>
    <property type="match status" value="1"/>
</dbReference>
<dbReference type="Pfam" id="PF00689">
    <property type="entry name" value="Cation_ATPase_C"/>
    <property type="match status" value="1"/>
</dbReference>
<comment type="subcellular location">
    <subcellularLocation>
        <location evidence="1">Membrane</location>
        <topology evidence="1">Multi-pass membrane protein</topology>
    </subcellularLocation>
</comment>
<dbReference type="InterPro" id="IPR023298">
    <property type="entry name" value="ATPase_P-typ_TM_dom_sf"/>
</dbReference>
<dbReference type="PROSITE" id="PS00154">
    <property type="entry name" value="ATPASE_E1_E2"/>
    <property type="match status" value="1"/>
</dbReference>
<dbReference type="PRINTS" id="PR00120">
    <property type="entry name" value="HATPASE"/>
</dbReference>
<dbReference type="GO" id="GO:0005524">
    <property type="term" value="F:ATP binding"/>
    <property type="evidence" value="ECO:0007669"/>
    <property type="project" value="UniProtKB-KW"/>
</dbReference>
<dbReference type="InterPro" id="IPR023299">
    <property type="entry name" value="ATPase_P-typ_cyto_dom_N"/>
</dbReference>
<proteinExistence type="predicted"/>
<evidence type="ECO:0000256" key="5">
    <source>
        <dbReference type="ARBA" id="ARBA00022967"/>
    </source>
</evidence>
<evidence type="ECO:0000256" key="4">
    <source>
        <dbReference type="ARBA" id="ARBA00022840"/>
    </source>
</evidence>
<dbReference type="SUPFAM" id="SSF56784">
    <property type="entry name" value="HAD-like"/>
    <property type="match status" value="1"/>
</dbReference>
<evidence type="ECO:0000259" key="9">
    <source>
        <dbReference type="SMART" id="SM00831"/>
    </source>
</evidence>
<name>A0A1F7JBF3_9BACT</name>
<dbReference type="SFLD" id="SFLDS00003">
    <property type="entry name" value="Haloacid_Dehalogenase"/>
    <property type="match status" value="1"/>
</dbReference>
<dbReference type="GO" id="GO:0016020">
    <property type="term" value="C:membrane"/>
    <property type="evidence" value="ECO:0007669"/>
    <property type="project" value="UniProtKB-SubCell"/>
</dbReference>
<dbReference type="SMART" id="SM00831">
    <property type="entry name" value="Cation_ATPase_N"/>
    <property type="match status" value="1"/>
</dbReference>
<keyword evidence="3" id="KW-0547">Nucleotide-binding</keyword>
<keyword evidence="6 8" id="KW-1133">Transmembrane helix</keyword>
<evidence type="ECO:0000256" key="6">
    <source>
        <dbReference type="ARBA" id="ARBA00022989"/>
    </source>
</evidence>
<dbReference type="InterPro" id="IPR006068">
    <property type="entry name" value="ATPase_P-typ_cation-transptr_C"/>
</dbReference>
<sequence>MKGLTQSQVDNFLKQYGPNVISEPPKKSILIKFIEQFNNFLTLLLIIAAIFSIILGENIDGILILAIVVLNAFFGLYQEAKAEESLKALKEMTVTKIRVIRDGREQEIDSKYLVPGDVVYLEEGVKVPADGKIIETINLEINEAALTGESLAVEKKLEEEIYSGTIVARGRGLMKVVLTGDSTKFGTIAKNLSIIEEGVTPLQKKLTVLTRFIGIGGIVLSILVFLISMFEGSGYFPAFLLAVSLAVAVVPEGLPAVMTITLAIGMKKMAGKKAILRRLSAIEALGSITLIATDKTGTLTTNKMQVKEIFLDNQASVDPKKTDVLNLLILNSVLCSTASLVYVHDHGRWDVLGDPTEGALLYLAQKMGLDIQKERKKWRLLEEKPFDSVTKMMTVKVKKGSETFIFSKGAPESIFDRCDKILLKGKIEKLTPAGKHKLEKQVSTWAAQGLRVLAFSYNDGIFLGMVAIHDAPRPEVKEAIQKAKTAGIKIMMITGDNEKTAEAVGVVTGLIQEGDEIMLGAQIEQYSDEELLKILPKVKIFARTNPFQKHRIVKLYQSLGEIVAVTGDGVNDAIALKQADVGVAMGLVGTDVARETADMVITDDNFATIITAIEEGRGIINNIKNAIKYLLSCNVSEAIALIIGLILGLPTLFYAIQLLYINLVTDGLPALMLSFSPRHPNLMSQSPEKEMILLKKRDQSYIFLVGMVGAILVIVSYFIYSRWLNLGLGATAAFSVLTMIQSFVFIDLWLSHRHIKDNLSNLFSPLFLVAFLIPLVFQFIILSHAVPAGFFRISSVDVPTYFQFVLISFAVLIGIRLVKRVVKL</sequence>
<dbReference type="Proteomes" id="UP000178857">
    <property type="component" value="Unassembled WGS sequence"/>
</dbReference>
<dbReference type="InterPro" id="IPR004014">
    <property type="entry name" value="ATPase_P-typ_cation-transptr_N"/>
</dbReference>
<dbReference type="SFLD" id="SFLDF00027">
    <property type="entry name" value="p-type_atpase"/>
    <property type="match status" value="1"/>
</dbReference>
<dbReference type="SUPFAM" id="SSF81665">
    <property type="entry name" value="Calcium ATPase, transmembrane domain M"/>
    <property type="match status" value="1"/>
</dbReference>
<dbReference type="Pfam" id="PF00122">
    <property type="entry name" value="E1-E2_ATPase"/>
    <property type="match status" value="1"/>
</dbReference>
<evidence type="ECO:0000313" key="10">
    <source>
        <dbReference type="EMBL" id="OGK52915.1"/>
    </source>
</evidence>
<dbReference type="Gene3D" id="3.40.50.1000">
    <property type="entry name" value="HAD superfamily/HAD-like"/>
    <property type="match status" value="1"/>
</dbReference>
<evidence type="ECO:0000256" key="2">
    <source>
        <dbReference type="ARBA" id="ARBA00022692"/>
    </source>
</evidence>
<dbReference type="EMBL" id="MGAT01000010">
    <property type="protein sequence ID" value="OGK52915.1"/>
    <property type="molecule type" value="Genomic_DNA"/>
</dbReference>
<keyword evidence="5" id="KW-1278">Translocase</keyword>
<feature type="transmembrane region" description="Helical" evidence="8">
    <location>
        <begin position="654"/>
        <end position="675"/>
    </location>
</feature>
<reference evidence="10 11" key="1">
    <citation type="journal article" date="2016" name="Nat. Commun.">
        <title>Thousands of microbial genomes shed light on interconnected biogeochemical processes in an aquifer system.</title>
        <authorList>
            <person name="Anantharaman K."/>
            <person name="Brown C.T."/>
            <person name="Hug L.A."/>
            <person name="Sharon I."/>
            <person name="Castelle C.J."/>
            <person name="Probst A.J."/>
            <person name="Thomas B.C."/>
            <person name="Singh A."/>
            <person name="Wilkins M.J."/>
            <person name="Karaoz U."/>
            <person name="Brodie E.L."/>
            <person name="Williams K.H."/>
            <person name="Hubbard S.S."/>
            <person name="Banfield J.F."/>
        </authorList>
    </citation>
    <scope>NUCLEOTIDE SEQUENCE [LARGE SCALE GENOMIC DNA]</scope>
</reference>
<dbReference type="InterPro" id="IPR008250">
    <property type="entry name" value="ATPase_P-typ_transduc_dom_A_sf"/>
</dbReference>
<feature type="transmembrane region" description="Helical" evidence="8">
    <location>
        <begin position="212"/>
        <end position="230"/>
    </location>
</feature>
<dbReference type="NCBIfam" id="TIGR01494">
    <property type="entry name" value="ATPase_P-type"/>
    <property type="match status" value="3"/>
</dbReference>
<dbReference type="SFLD" id="SFLDG00002">
    <property type="entry name" value="C1.7:_P-type_atpase_like"/>
    <property type="match status" value="1"/>
</dbReference>
<evidence type="ECO:0000313" key="11">
    <source>
        <dbReference type="Proteomes" id="UP000178857"/>
    </source>
</evidence>
<dbReference type="PRINTS" id="PR00119">
    <property type="entry name" value="CATATPASE"/>
</dbReference>
<dbReference type="SUPFAM" id="SSF81660">
    <property type="entry name" value="Metal cation-transporting ATPase, ATP-binding domain N"/>
    <property type="match status" value="1"/>
</dbReference>
<dbReference type="SUPFAM" id="SSF81653">
    <property type="entry name" value="Calcium ATPase, transduction domain A"/>
    <property type="match status" value="1"/>
</dbReference>
<dbReference type="InterPro" id="IPR059000">
    <property type="entry name" value="ATPase_P-type_domA"/>
</dbReference>
<gene>
    <name evidence="10" type="ORF">A2970_00145</name>
</gene>
<dbReference type="InterPro" id="IPR018303">
    <property type="entry name" value="ATPase_P-typ_P_site"/>
</dbReference>
<keyword evidence="4" id="KW-0067">ATP-binding</keyword>
<keyword evidence="2 8" id="KW-0812">Transmembrane</keyword>
<dbReference type="Gene3D" id="3.40.1110.10">
    <property type="entry name" value="Calcium-transporting ATPase, cytoplasmic domain N"/>
    <property type="match status" value="1"/>
</dbReference>
<dbReference type="STRING" id="1802069.A2970_00145"/>
<protein>
    <recommendedName>
        <fullName evidence="9">Cation-transporting P-type ATPase N-terminal domain-containing protein</fullName>
    </recommendedName>
</protein>
<feature type="transmembrane region" description="Helical" evidence="8">
    <location>
        <begin position="726"/>
        <end position="750"/>
    </location>
</feature>
<organism evidence="10 11">
    <name type="scientific">Candidatus Roizmanbacteria bacterium RIFCSPLOWO2_01_FULL_44_13</name>
    <dbReference type="NCBI Taxonomy" id="1802069"/>
    <lineage>
        <taxon>Bacteria</taxon>
        <taxon>Candidatus Roizmaniibacteriota</taxon>
    </lineage>
</organism>
<evidence type="ECO:0000256" key="1">
    <source>
        <dbReference type="ARBA" id="ARBA00004141"/>
    </source>
</evidence>
<dbReference type="Gene3D" id="2.70.150.10">
    <property type="entry name" value="Calcium-transporting ATPase, cytoplasmic transduction domain A"/>
    <property type="match status" value="1"/>
</dbReference>
<accession>A0A1F7JBF3</accession>
<comment type="caution">
    <text evidence="10">The sequence shown here is derived from an EMBL/GenBank/DDBJ whole genome shotgun (WGS) entry which is preliminary data.</text>
</comment>
<evidence type="ECO:0000256" key="8">
    <source>
        <dbReference type="SAM" id="Phobius"/>
    </source>
</evidence>
<feature type="transmembrane region" description="Helical" evidence="8">
    <location>
        <begin position="236"/>
        <end position="264"/>
    </location>
</feature>
<feature type="transmembrane region" description="Helical" evidence="8">
    <location>
        <begin position="801"/>
        <end position="818"/>
    </location>
</feature>
<keyword evidence="7 8" id="KW-0472">Membrane</keyword>
<feature type="transmembrane region" description="Helical" evidence="8">
    <location>
        <begin position="61"/>
        <end position="77"/>
    </location>
</feature>
<dbReference type="Pfam" id="PF13246">
    <property type="entry name" value="Cation_ATPase"/>
    <property type="match status" value="1"/>
</dbReference>
<dbReference type="PANTHER" id="PTHR42861">
    <property type="entry name" value="CALCIUM-TRANSPORTING ATPASE"/>
    <property type="match status" value="1"/>
</dbReference>